<dbReference type="Gene3D" id="2.70.130.10">
    <property type="entry name" value="Mannose-6-phosphate receptor binding domain"/>
    <property type="match status" value="1"/>
</dbReference>
<dbReference type="InterPro" id="IPR028146">
    <property type="entry name" value="PRKCSH_N"/>
</dbReference>
<protein>
    <recommendedName>
        <fullName evidence="1">Glucosidase 2 subunit beta</fullName>
    </recommendedName>
</protein>
<dbReference type="PANTHER" id="PTHR12630">
    <property type="entry name" value="N-LINKED OLIGOSACCHARIDE PROCESSING"/>
    <property type="match status" value="1"/>
</dbReference>
<dbReference type="KEGG" id="kng:KNAG_0A04410"/>
<dbReference type="GO" id="GO:0005788">
    <property type="term" value="C:endoplasmic reticulum lumen"/>
    <property type="evidence" value="ECO:0007669"/>
    <property type="project" value="EnsemblFungi"/>
</dbReference>
<feature type="domain" description="MRH" evidence="7">
    <location>
        <begin position="526"/>
        <end position="676"/>
    </location>
</feature>
<reference evidence="9" key="2">
    <citation type="submission" date="2012-08" db="EMBL/GenBank/DDBJ databases">
        <title>Genome sequence of Kazachstania naganishii.</title>
        <authorList>
            <person name="Gordon J.L."/>
            <person name="Armisen D."/>
            <person name="Proux-Wera E."/>
            <person name="OhEigeartaigh S.S."/>
            <person name="Byrne K.P."/>
            <person name="Wolfe K.H."/>
        </authorList>
    </citation>
    <scope>NUCLEOTIDE SEQUENCE [LARGE SCALE GENOMIC DNA]</scope>
    <source>
        <strain evidence="9">ATCC MYA-139 / BCRC 22969 / CBS 8797 / CCRC 22969 / KCTC 17520 / NBRC 10181 / NCYC 3082</strain>
    </source>
</reference>
<evidence type="ECO:0000313" key="8">
    <source>
        <dbReference type="EMBL" id="CCK68115.1"/>
    </source>
</evidence>
<proteinExistence type="predicted"/>
<keyword evidence="5" id="KW-0175">Coiled coil</keyword>
<name>J7QZZ8_HUIN7</name>
<dbReference type="GO" id="GO:0008047">
    <property type="term" value="F:enzyme activator activity"/>
    <property type="evidence" value="ECO:0007669"/>
    <property type="project" value="EnsemblFungi"/>
</dbReference>
<keyword evidence="3" id="KW-0256">Endoplasmic reticulum</keyword>
<evidence type="ECO:0000256" key="2">
    <source>
        <dbReference type="ARBA" id="ARBA00022729"/>
    </source>
</evidence>
<dbReference type="GO" id="GO:0070880">
    <property type="term" value="P:fungal-type cell wall beta-glucan biosynthetic process"/>
    <property type="evidence" value="ECO:0007669"/>
    <property type="project" value="EnsemblFungi"/>
</dbReference>
<dbReference type="Pfam" id="PF13015">
    <property type="entry name" value="PRKCSH_1"/>
    <property type="match status" value="1"/>
</dbReference>
<dbReference type="Pfam" id="PF12999">
    <property type="entry name" value="PRKCSH-like"/>
    <property type="match status" value="1"/>
</dbReference>
<feature type="chain" id="PRO_5003796709" description="Glucosidase 2 subunit beta" evidence="6">
    <location>
        <begin position="23"/>
        <end position="679"/>
    </location>
</feature>
<accession>J7QZZ8</accession>
<evidence type="ECO:0000256" key="3">
    <source>
        <dbReference type="ARBA" id="ARBA00022824"/>
    </source>
</evidence>
<dbReference type="InterPro" id="IPR036607">
    <property type="entry name" value="PRKCSH"/>
</dbReference>
<dbReference type="RefSeq" id="XP_022462361.1">
    <property type="nucleotide sequence ID" value="XM_022608719.1"/>
</dbReference>
<dbReference type="GeneID" id="34523750"/>
<dbReference type="eggNOG" id="KOG2397">
    <property type="taxonomic scope" value="Eukaryota"/>
</dbReference>
<dbReference type="InterPro" id="IPR039794">
    <property type="entry name" value="Gtb1-like"/>
</dbReference>
<evidence type="ECO:0000256" key="5">
    <source>
        <dbReference type="SAM" id="Coils"/>
    </source>
</evidence>
<dbReference type="GO" id="GO:0004558">
    <property type="term" value="F:alpha-1,4-glucosidase activity"/>
    <property type="evidence" value="ECO:0007669"/>
    <property type="project" value="EnsemblFungi"/>
</dbReference>
<feature type="coiled-coil region" evidence="5">
    <location>
        <begin position="175"/>
        <end position="209"/>
    </location>
</feature>
<dbReference type="GO" id="GO:0017177">
    <property type="term" value="C:glucosidase II complex"/>
    <property type="evidence" value="ECO:0007669"/>
    <property type="project" value="EnsemblFungi"/>
</dbReference>
<dbReference type="HOGENOM" id="CLU_419754_0_0_1"/>
<dbReference type="PANTHER" id="PTHR12630:SF1">
    <property type="entry name" value="GLUCOSIDASE 2 SUBUNIT BETA"/>
    <property type="match status" value="1"/>
</dbReference>
<evidence type="ECO:0000256" key="1">
    <source>
        <dbReference type="ARBA" id="ARBA00022387"/>
    </source>
</evidence>
<dbReference type="InterPro" id="IPR044865">
    <property type="entry name" value="MRH_dom"/>
</dbReference>
<dbReference type="GO" id="GO:0006491">
    <property type="term" value="P:N-glycan processing"/>
    <property type="evidence" value="ECO:0007669"/>
    <property type="project" value="EnsemblFungi"/>
</dbReference>
<sequence>MKTCLVGVLSLSIVFFSRPSHGLKLLGLSPKQEELYNNALSPDGKWTCLSDPSIQLNITQLNDGICDCPDGSDEPGTAACNTEDSPLETRLFYCANEGFIPRYISASSVNDGVCDCCDCSDENIDIKVNTAPCKELQTLFDSIAQDELKTFEAGKNRLLDMYREAKIGVNETVGVAEQDAEMRRLEAQIKAKEEELQSNEKLLNTERNHYFEKLKSDDPDLFKFEQVNMGYIASNINSTYHRLEEISRCYTDLITILTDLSESYTRTLNDKVVNNNIRSFKQRLRKPDMEKVGIDGDTDSEQREQLLEYFLKELPQVFWEGKSSHPSDYVINKAKFAKVLIEGKVIYTETIFDLIRDFKAMMDDISLHYNVNFQDSGVKFAVSAYNDYLSKYQDVLETGSFTLNEDFASEMNKLYALVKELTPRILVDSKKDGPLDDGNKLMGFIPNIKQKLSSSGTKQLQSMKNQIHVRKDIIVSIKSEIETMEKELLLLQQFSNKEGVGAEDDQETIKELRHITELIEKSDDASTCVIGNMDGYEYEVCFNPAKPGNIVQKDLKQQYSQSVSIGTFESLFLEKSLLTEKYVDNIRMKYPDTDIITHLANASTTIGHSNYLLGKLENINNGLVFQYRNGDKCWNGPRRSAKVFVKCAPEFAILDVYELTKCNYVFDVQGPWGCNTGYF</sequence>
<keyword evidence="2 6" id="KW-0732">Signal</keyword>
<organism evidence="8 9">
    <name type="scientific">Huiozyma naganishii (strain ATCC MYA-139 / BCRC 22969 / CBS 8797 / KCTC 17520 / NBRC 10181 / NCYC 3082 / Yp74L-3)</name>
    <name type="common">Yeast</name>
    <name type="synonym">Kazachstania naganishii</name>
    <dbReference type="NCBI Taxonomy" id="1071383"/>
    <lineage>
        <taxon>Eukaryota</taxon>
        <taxon>Fungi</taxon>
        <taxon>Dikarya</taxon>
        <taxon>Ascomycota</taxon>
        <taxon>Saccharomycotina</taxon>
        <taxon>Saccharomycetes</taxon>
        <taxon>Saccharomycetales</taxon>
        <taxon>Saccharomycetaceae</taxon>
        <taxon>Huiozyma</taxon>
    </lineage>
</organism>
<dbReference type="OrthoDB" id="28322at2759"/>
<reference evidence="8 9" key="1">
    <citation type="journal article" date="2011" name="Proc. Natl. Acad. Sci. U.S.A.">
        <title>Evolutionary erosion of yeast sex chromosomes by mating-type switching accidents.</title>
        <authorList>
            <person name="Gordon J.L."/>
            <person name="Armisen D."/>
            <person name="Proux-Wera E."/>
            <person name="Oheigeartaigh S.S."/>
            <person name="Byrne K.P."/>
            <person name="Wolfe K.H."/>
        </authorList>
    </citation>
    <scope>NUCLEOTIDE SEQUENCE [LARGE SCALE GENOMIC DNA]</scope>
    <source>
        <strain evidence="9">ATCC MYA-139 / BCRC 22969 / CBS 8797 / CCRC 22969 / KCTC 17520 / NBRC 10181 / NCYC 3082</strain>
    </source>
</reference>
<evidence type="ECO:0000256" key="6">
    <source>
        <dbReference type="SAM" id="SignalP"/>
    </source>
</evidence>
<dbReference type="Proteomes" id="UP000006310">
    <property type="component" value="Chromosome 1"/>
</dbReference>
<keyword evidence="4" id="KW-1015">Disulfide bond</keyword>
<dbReference type="STRING" id="1071383.J7QZZ8"/>
<gene>
    <name evidence="8" type="primary">KNAG0A04410</name>
    <name evidence="8" type="ordered locus">KNAG_0A04410</name>
</gene>
<keyword evidence="9" id="KW-1185">Reference proteome</keyword>
<feature type="signal peptide" evidence="6">
    <location>
        <begin position="1"/>
        <end position="22"/>
    </location>
</feature>
<dbReference type="InterPro" id="IPR009011">
    <property type="entry name" value="Man6P_isomerase_rcpt-bd_dom_sf"/>
</dbReference>
<dbReference type="SUPFAM" id="SSF50911">
    <property type="entry name" value="Mannose 6-phosphate receptor domain"/>
    <property type="match status" value="1"/>
</dbReference>
<dbReference type="PROSITE" id="PS51914">
    <property type="entry name" value="MRH"/>
    <property type="match status" value="1"/>
</dbReference>
<dbReference type="EMBL" id="HE978314">
    <property type="protein sequence ID" value="CCK68115.1"/>
    <property type="molecule type" value="Genomic_DNA"/>
</dbReference>
<evidence type="ECO:0000259" key="7">
    <source>
        <dbReference type="PROSITE" id="PS51914"/>
    </source>
</evidence>
<dbReference type="AlphaFoldDB" id="J7QZZ8"/>
<evidence type="ECO:0000256" key="4">
    <source>
        <dbReference type="ARBA" id="ARBA00023157"/>
    </source>
</evidence>
<evidence type="ECO:0000313" key="9">
    <source>
        <dbReference type="Proteomes" id="UP000006310"/>
    </source>
</evidence>
<dbReference type="OMA" id="CCDCSDE"/>